<dbReference type="PROSITE" id="PS50088">
    <property type="entry name" value="ANK_REPEAT"/>
    <property type="match status" value="1"/>
</dbReference>
<dbReference type="RefSeq" id="YP_003986586.1">
    <property type="nucleotide sequence ID" value="NC_014649.1"/>
</dbReference>
<evidence type="ECO:0000256" key="3">
    <source>
        <dbReference type="SAM" id="MobiDB-lite"/>
    </source>
</evidence>
<dbReference type="GeneID" id="9924693"/>
<keyword evidence="7" id="KW-1185">Reference proteome</keyword>
<feature type="region of interest" description="Disordered" evidence="3">
    <location>
        <begin position="1"/>
        <end position="37"/>
    </location>
</feature>
<dbReference type="InterPro" id="IPR002110">
    <property type="entry name" value="Ankyrin_rpt"/>
</dbReference>
<proteinExistence type="predicted"/>
<dbReference type="PROSITE" id="PS50297">
    <property type="entry name" value="ANK_REP_REGION"/>
    <property type="match status" value="1"/>
</dbReference>
<gene>
    <name evidence="4" type="primary">R96</name>
</gene>
<evidence type="ECO:0000313" key="5">
    <source>
        <dbReference type="EMBL" id="AKI78857.1"/>
    </source>
</evidence>
<organismHost>
    <name type="scientific">Acanthamoeba polyphaga</name>
    <name type="common">Amoeba</name>
    <dbReference type="NCBI Taxonomy" id="5757"/>
</organismHost>
<evidence type="ECO:0000256" key="1">
    <source>
        <dbReference type="ARBA" id="ARBA00022737"/>
    </source>
</evidence>
<keyword evidence="1" id="KW-0677">Repeat</keyword>
<evidence type="ECO:0000313" key="8">
    <source>
        <dbReference type="Proteomes" id="UP000241474"/>
    </source>
</evidence>
<dbReference type="SMR" id="A0A0G2Y4J7"/>
<dbReference type="EMBL" id="HQ336222">
    <property type="protein sequence ID" value="ADO18939.1"/>
    <property type="molecule type" value="Genomic_DNA"/>
</dbReference>
<dbReference type="Proteomes" id="UP000241474">
    <property type="component" value="Segment"/>
</dbReference>
<accession>E3VYD5</accession>
<protein>
    <submittedName>
        <fullName evidence="4">Putative ankyrin repeat protein</fullName>
    </submittedName>
</protein>
<dbReference type="SMART" id="SM00248">
    <property type="entry name" value="ANK"/>
    <property type="match status" value="6"/>
</dbReference>
<dbReference type="Proteomes" id="UP000201519">
    <property type="component" value="Segment"/>
</dbReference>
<evidence type="ECO:0000313" key="9">
    <source>
        <dbReference type="Proteomes" id="UP000274448"/>
    </source>
</evidence>
<dbReference type="PANTHER" id="PTHR24198:SF165">
    <property type="entry name" value="ANKYRIN REPEAT-CONTAINING PROTEIN-RELATED"/>
    <property type="match status" value="1"/>
</dbReference>
<name>A0A0G2Y4J7_MIMIV</name>
<evidence type="ECO:0000313" key="6">
    <source>
        <dbReference type="EMBL" id="AKI80750.1"/>
    </source>
</evidence>
<dbReference type="EMBL" id="KM982403">
    <property type="protein sequence ID" value="AKI80750.1"/>
    <property type="molecule type" value="Genomic_DNA"/>
</dbReference>
<dbReference type="SUPFAM" id="SSF48403">
    <property type="entry name" value="Ankyrin repeat"/>
    <property type="match status" value="2"/>
</dbReference>
<dbReference type="PANTHER" id="PTHR24198">
    <property type="entry name" value="ANKYRIN REPEAT AND PROTEIN KINASE DOMAIN-CONTAINING PROTEIN"/>
    <property type="match status" value="1"/>
</dbReference>
<accession>A0A0G2Y4J7</accession>
<dbReference type="InterPro" id="IPR036770">
    <property type="entry name" value="Ankyrin_rpt-contain_sf"/>
</dbReference>
<feature type="compositionally biased region" description="Basic residues" evidence="3">
    <location>
        <begin position="1"/>
        <end position="14"/>
    </location>
</feature>
<reference evidence="8 9" key="2">
    <citation type="submission" date="2014-10" db="EMBL/GenBank/DDBJ databases">
        <title>Pan-genome analysis of Brazilian lineage A amoebal mimiviruses.</title>
        <authorList>
            <person name="Assis F.L."/>
            <person name="Abrahao J.S."/>
            <person name="Kroon E.G."/>
            <person name="Dornas F.P."/>
            <person name="Andrade K.R."/>
            <person name="Borato P.V.M."/>
            <person name="Pilotto M.R."/>
            <person name="Benamar S."/>
            <person name="LaScola B."/>
            <person name="Colson P."/>
        </authorList>
    </citation>
    <scope>NUCLEOTIDE SEQUENCE [LARGE SCALE GENOMIC DNA]</scope>
    <source>
        <strain evidence="6 9">Amazonia</strain>
        <strain evidence="5 8">Oyster</strain>
    </source>
</reference>
<evidence type="ECO:0000313" key="4">
    <source>
        <dbReference type="EMBL" id="ADO18939.1"/>
    </source>
</evidence>
<dbReference type="OrthoDB" id="4318at10239"/>
<dbReference type="Gene3D" id="1.25.40.20">
    <property type="entry name" value="Ankyrin repeat-containing domain"/>
    <property type="match status" value="2"/>
</dbReference>
<reference evidence="4 7" key="1">
    <citation type="journal article" date="2011" name="Virol. J.">
        <title>Breaking the 1000-gene barrier for Mimivirus using ultra-deep genome and transcriptome sequencing.</title>
        <authorList>
            <person name="Legendre M."/>
            <person name="Santini S."/>
            <person name="Rico A."/>
            <person name="Abergel C."/>
            <person name="Claverie J.M."/>
        </authorList>
    </citation>
    <scope>NUCLEOTIDE SEQUENCE [LARGE SCALE GENOMIC DNA]</scope>
</reference>
<evidence type="ECO:0000313" key="7">
    <source>
        <dbReference type="Proteomes" id="UP000201519"/>
    </source>
</evidence>
<dbReference type="Proteomes" id="UP000274448">
    <property type="component" value="Segment"/>
</dbReference>
<dbReference type="KEGG" id="vg:9924693"/>
<evidence type="ECO:0000256" key="2">
    <source>
        <dbReference type="ARBA" id="ARBA00023043"/>
    </source>
</evidence>
<sequence>MSTVKKSSKKKSSKKSSSGNESSKKSSPKIVPKHTAKNLPKPIKNFEIDLDKCANCPGCLTYLSFIRQVENIIQQNSSRSTTTQLIVKLISNFVWKYRFTYEQIAVNLFKYKFKERGYLVKILVSLGFDPNNLKINGHKVLKILVYENDIPSIIALVENGANIDFGKAPSNILHICASRNYPVLLKYALSRNEIDINAVNIDGRSPLYLACLYLNKECIKILLDNGADVEVCTPDEKTCCLELIIFLGNIMHNNLEVYTEIYQRYGDKYSDNISELVGNIVDALKYIISAKNNMSRQEIYTIRNLCFNKPIVMNEKIVFDLFVFIMDKFPKIVYNKFTHLGHNAINTSIMFCNNSLIKYFVDKTDLDFQAINNNITNPIQMLVNHGYIDYVETILNRNPKIVSTKCRYNNNLLHYTLMPCYVYSNVPRIKSDKDIIELVKIFANNKKINQNHRNNSGYRPIEVAIRYCSIDVIKELLKYNTTIFAENRIKQQLFPVLNNNDIISFATQLGRFDVVTYLIQENVQFQLYQIDDIHTVPTALLIAIVYHRKNFIQFFLELPQITDCLNNDVTKEYVINFANMYSNYNVQITDTYNLNFIGNDKMSFTHRIDRMIHFYSVHYGYSKMVILSGLSTILSLLEKICLASKKCKNYRNLPNSKFLEATIFSNGPCDLTFRNEFSNLYTDINLLNYMNDSKFFDNIVEIIGDLIEYPILLDIFEYMFAVRDLPISSQPIIKFIESLGLINQSNKIIKINKIVNELLNKSEISIDLNDQDTHNYDDYVENDPEFDSDEFDTDEFSDEAIKDFFGLDNKNLLTDKTSSPIKPIKNNQKENFNKKIDKYRVENMLHKFCRGEKLPHYDIIYKCLMQTDYYQILDNKIVVHNNEIILAVIYKLKSSDSTNSQMSHKPSVKTNPSDWIKSYSTNICSPNKQDHYHMFPFVLDWILYKWSCVEFQTKDKIYPTEFNTHLYFYGELNTNGRMVKGCFEYFLNCHKSLYHRLFHEIDRVPPQIQRKIYNH</sequence>
<organism evidence="4 7">
    <name type="scientific">Acanthamoeba polyphaga mimivirus</name>
    <name type="common">APMV</name>
    <dbReference type="NCBI Taxonomy" id="212035"/>
    <lineage>
        <taxon>Viruses</taxon>
        <taxon>Varidnaviria</taxon>
        <taxon>Bamfordvirae</taxon>
        <taxon>Nucleocytoviricota</taxon>
        <taxon>Megaviricetes</taxon>
        <taxon>Imitervirales</taxon>
        <taxon>Mimiviridae</taxon>
        <taxon>Megamimivirinae</taxon>
        <taxon>Mimivirus</taxon>
        <taxon>Mimivirus bradfordmassiliense</taxon>
    </lineage>
</organism>
<dbReference type="Pfam" id="PF12796">
    <property type="entry name" value="Ank_2"/>
    <property type="match status" value="1"/>
</dbReference>
<keyword evidence="2" id="KW-0040">ANK repeat</keyword>
<dbReference type="EMBL" id="KM982401">
    <property type="protein sequence ID" value="AKI78857.1"/>
    <property type="molecule type" value="Genomic_DNA"/>
</dbReference>